<organism evidence="6 7">
    <name type="scientific">Actinotalea fermentans</name>
    <dbReference type="NCBI Taxonomy" id="43671"/>
    <lineage>
        <taxon>Bacteria</taxon>
        <taxon>Bacillati</taxon>
        <taxon>Actinomycetota</taxon>
        <taxon>Actinomycetes</taxon>
        <taxon>Micrococcales</taxon>
        <taxon>Cellulomonadaceae</taxon>
        <taxon>Actinotalea</taxon>
    </lineage>
</organism>
<evidence type="ECO:0000313" key="7">
    <source>
        <dbReference type="Proteomes" id="UP000321484"/>
    </source>
</evidence>
<dbReference type="PANTHER" id="PTHR30055:SF243">
    <property type="entry name" value="HTH-TYPE TRANSCRIPTIONAL REGULATOR RV1816"/>
    <property type="match status" value="1"/>
</dbReference>
<protein>
    <submittedName>
        <fullName evidence="6">TetR family transcriptional regulator</fullName>
    </submittedName>
</protein>
<dbReference type="InterPro" id="IPR009057">
    <property type="entry name" value="Homeodomain-like_sf"/>
</dbReference>
<dbReference type="Proteomes" id="UP000321484">
    <property type="component" value="Unassembled WGS sequence"/>
</dbReference>
<dbReference type="Pfam" id="PF13305">
    <property type="entry name" value="TetR_C_33"/>
    <property type="match status" value="1"/>
</dbReference>
<dbReference type="GO" id="GO:0000976">
    <property type="term" value="F:transcription cis-regulatory region binding"/>
    <property type="evidence" value="ECO:0007669"/>
    <property type="project" value="TreeGrafter"/>
</dbReference>
<dbReference type="PANTHER" id="PTHR30055">
    <property type="entry name" value="HTH-TYPE TRANSCRIPTIONAL REGULATOR RUTR"/>
    <property type="match status" value="1"/>
</dbReference>
<dbReference type="InterPro" id="IPR001647">
    <property type="entry name" value="HTH_TetR"/>
</dbReference>
<gene>
    <name evidence="6" type="ORF">AFE02nite_24580</name>
</gene>
<proteinExistence type="predicted"/>
<dbReference type="EMBL" id="BJYK01000009">
    <property type="protein sequence ID" value="GEN80724.1"/>
    <property type="molecule type" value="Genomic_DNA"/>
</dbReference>
<evidence type="ECO:0000256" key="3">
    <source>
        <dbReference type="ARBA" id="ARBA00023163"/>
    </source>
</evidence>
<feature type="DNA-binding region" description="H-T-H motif" evidence="4">
    <location>
        <begin position="37"/>
        <end position="56"/>
    </location>
</feature>
<comment type="caution">
    <text evidence="6">The sequence shown here is derived from an EMBL/GenBank/DDBJ whole genome shotgun (WGS) entry which is preliminary data.</text>
</comment>
<dbReference type="RefSeq" id="WP_034247985.1">
    <property type="nucleotide sequence ID" value="NZ_BJYK01000009.1"/>
</dbReference>
<dbReference type="SUPFAM" id="SSF48498">
    <property type="entry name" value="Tetracyclin repressor-like, C-terminal domain"/>
    <property type="match status" value="1"/>
</dbReference>
<evidence type="ECO:0000256" key="1">
    <source>
        <dbReference type="ARBA" id="ARBA00023015"/>
    </source>
</evidence>
<dbReference type="Gene3D" id="1.10.357.10">
    <property type="entry name" value="Tetracycline Repressor, domain 2"/>
    <property type="match status" value="1"/>
</dbReference>
<dbReference type="SUPFAM" id="SSF46689">
    <property type="entry name" value="Homeodomain-like"/>
    <property type="match status" value="1"/>
</dbReference>
<keyword evidence="1" id="KW-0805">Transcription regulation</keyword>
<evidence type="ECO:0000256" key="2">
    <source>
        <dbReference type="ARBA" id="ARBA00023125"/>
    </source>
</evidence>
<accession>A0A511YZT2</accession>
<sequence>MTTTTESRRDRQRAATEAEIKEVARRQLVASEGAELSLRGIAREMGMTAPALYRYFESLEALTQEMCHDFVHEVAEAIDARMAGAGRDLATRVHVAIRAFRDWAVANPAEFGLIFRSKGPGPVAFAGAEQAEWTDDCSHSQSFARLFLDLFVDLWAEQQPIELPDEEHLPRDVVEQLAALRRLITVDVPDGAVWVFAHAWVRLYSVIALEALGQLEFMFADVEPYFEAELHAVVHTLGIDYVPREP</sequence>
<dbReference type="GO" id="GO:0003700">
    <property type="term" value="F:DNA-binding transcription factor activity"/>
    <property type="evidence" value="ECO:0007669"/>
    <property type="project" value="TreeGrafter"/>
</dbReference>
<keyword evidence="3" id="KW-0804">Transcription</keyword>
<dbReference type="OrthoDB" id="3210322at2"/>
<dbReference type="InterPro" id="IPR025996">
    <property type="entry name" value="MT1864/Rv1816-like_C"/>
</dbReference>
<evidence type="ECO:0000259" key="5">
    <source>
        <dbReference type="PROSITE" id="PS50977"/>
    </source>
</evidence>
<keyword evidence="7" id="KW-1185">Reference proteome</keyword>
<evidence type="ECO:0000256" key="4">
    <source>
        <dbReference type="PROSITE-ProRule" id="PRU00335"/>
    </source>
</evidence>
<dbReference type="Pfam" id="PF00440">
    <property type="entry name" value="TetR_N"/>
    <property type="match status" value="1"/>
</dbReference>
<evidence type="ECO:0000313" key="6">
    <source>
        <dbReference type="EMBL" id="GEN80724.1"/>
    </source>
</evidence>
<dbReference type="PROSITE" id="PS50977">
    <property type="entry name" value="HTH_TETR_2"/>
    <property type="match status" value="1"/>
</dbReference>
<dbReference type="InterPro" id="IPR036271">
    <property type="entry name" value="Tet_transcr_reg_TetR-rel_C_sf"/>
</dbReference>
<dbReference type="AlphaFoldDB" id="A0A511YZT2"/>
<name>A0A511YZT2_9CELL</name>
<reference evidence="6 7" key="1">
    <citation type="submission" date="2019-07" db="EMBL/GenBank/DDBJ databases">
        <title>Whole genome shotgun sequence of Actinotalea fermentans NBRC 105374.</title>
        <authorList>
            <person name="Hosoyama A."/>
            <person name="Uohara A."/>
            <person name="Ohji S."/>
            <person name="Ichikawa N."/>
        </authorList>
    </citation>
    <scope>NUCLEOTIDE SEQUENCE [LARGE SCALE GENOMIC DNA]</scope>
    <source>
        <strain evidence="6 7">NBRC 105374</strain>
    </source>
</reference>
<keyword evidence="2 4" id="KW-0238">DNA-binding</keyword>
<dbReference type="InterPro" id="IPR050109">
    <property type="entry name" value="HTH-type_TetR-like_transc_reg"/>
</dbReference>
<feature type="domain" description="HTH tetR-type" evidence="5">
    <location>
        <begin position="14"/>
        <end position="74"/>
    </location>
</feature>